<name>A0A6A3RYD2_9STRA</name>
<keyword evidence="2" id="KW-0732">Signal</keyword>
<dbReference type="PANTHER" id="PTHR35606">
    <property type="entry name" value="CELLULOSE-BINDING FAMILY II PROTEIN"/>
    <property type="match status" value="1"/>
</dbReference>
<dbReference type="EMBL" id="QXGD01000394">
    <property type="protein sequence ID" value="KAE9240950.1"/>
    <property type="molecule type" value="Genomic_DNA"/>
</dbReference>
<feature type="signal peptide" evidence="2">
    <location>
        <begin position="1"/>
        <end position="24"/>
    </location>
</feature>
<sequence length="418" mass="42481">MAPSRLSRASTVLLTAALAATATAIDFSGQNDITQTAATVAPGGDTPTTDGANDFGNFDSPTQWSASSLSNVPTTAPTGVSSGSSVGGSGYQGWPQPTTTDTPSVWTPTSEQASGAGKQGWTYTATSAPGTPSTGGSSESDDETLGVDCSGSSDEGGISDIEGMSLECSGSEEDGDDFSLECSGSDEEPSTTTSTTGSSNTVPMANTAPSPSSGSGGQGQLSSTSSSSNTDTSAASGESETSPTKPTTSSSDTATSGGTGDQDWSQTTQTSSAASSSNTASSSNSDPEPVQQSTASSSNTASSATQEGSDTTQTSTSTGEHATFGDVTSKSGACVIGNPNKYVSTADIDWVYEHRMGVNQTNNKNWIFDHIVKNKGTLNYCVRWDSTEKLSKTVASKFQAMLERQYAAWNRWLVGYGC</sequence>
<feature type="chain" id="PRO_5036165916" description="RxLR effector protein" evidence="2">
    <location>
        <begin position="25"/>
        <end position="418"/>
    </location>
</feature>
<feature type="compositionally biased region" description="Low complexity" evidence="1">
    <location>
        <begin position="97"/>
        <end position="109"/>
    </location>
</feature>
<feature type="compositionally biased region" description="Polar residues" evidence="1">
    <location>
        <begin position="59"/>
        <end position="78"/>
    </location>
</feature>
<feature type="compositionally biased region" description="Low complexity" evidence="1">
    <location>
        <begin position="124"/>
        <end position="138"/>
    </location>
</feature>
<evidence type="ECO:0000313" key="15">
    <source>
        <dbReference type="Proteomes" id="UP000476176"/>
    </source>
</evidence>
<dbReference type="EMBL" id="QXGE01001263">
    <property type="protein sequence ID" value="KAE9295170.1"/>
    <property type="molecule type" value="Genomic_DNA"/>
</dbReference>
<feature type="compositionally biased region" description="Low complexity" evidence="1">
    <location>
        <begin position="220"/>
        <end position="256"/>
    </location>
</feature>
<feature type="compositionally biased region" description="Low complexity" evidence="1">
    <location>
        <begin position="190"/>
        <end position="213"/>
    </location>
</feature>
<evidence type="ECO:0000313" key="11">
    <source>
        <dbReference type="Proteomes" id="UP000440367"/>
    </source>
</evidence>
<dbReference type="AlphaFoldDB" id="A0A6A3RYD2"/>
<reference evidence="10 11" key="1">
    <citation type="submission" date="2018-08" db="EMBL/GenBank/DDBJ databases">
        <title>Genomic investigation of the strawberry pathogen Phytophthora fragariae indicates pathogenicity is determined by transcriptional variation in three key races.</title>
        <authorList>
            <person name="Adams T.M."/>
            <person name="Armitage A.D."/>
            <person name="Sobczyk M.K."/>
            <person name="Bates H.J."/>
            <person name="Dunwell J.M."/>
            <person name="Nellist C.F."/>
            <person name="Harrison R.J."/>
        </authorList>
    </citation>
    <scope>NUCLEOTIDE SEQUENCE [LARGE SCALE GENOMIC DNA]</scope>
    <source>
        <strain evidence="9 10">A4</strain>
        <strain evidence="8 11">BC-1</strain>
        <strain evidence="7 15">BC-23</strain>
        <strain evidence="5 12">NOV-5</strain>
        <strain evidence="6 13">NOV-71</strain>
        <strain evidence="4 16">ONT-3</strain>
        <strain evidence="3 14">SCRP245</strain>
    </source>
</reference>
<evidence type="ECO:0000313" key="4">
    <source>
        <dbReference type="EMBL" id="KAE9096203.1"/>
    </source>
</evidence>
<evidence type="ECO:0000313" key="14">
    <source>
        <dbReference type="Proteomes" id="UP000460718"/>
    </source>
</evidence>
<evidence type="ECO:0000313" key="6">
    <source>
        <dbReference type="EMBL" id="KAE9106154.1"/>
    </source>
</evidence>
<evidence type="ECO:0000256" key="2">
    <source>
        <dbReference type="SAM" id="SignalP"/>
    </source>
</evidence>
<evidence type="ECO:0000313" key="16">
    <source>
        <dbReference type="Proteomes" id="UP000488956"/>
    </source>
</evidence>
<comment type="caution">
    <text evidence="6">The sequence shown here is derived from an EMBL/GenBank/DDBJ whole genome shotgun (WGS) entry which is preliminary data.</text>
</comment>
<feature type="region of interest" description="Disordered" evidence="1">
    <location>
        <begin position="38"/>
        <end position="324"/>
    </location>
</feature>
<dbReference type="EMBL" id="QXFZ01000746">
    <property type="protein sequence ID" value="KAE9106154.1"/>
    <property type="molecule type" value="Genomic_DNA"/>
</dbReference>
<dbReference type="EMBL" id="QXFX01001125">
    <property type="protein sequence ID" value="KAE9096203.1"/>
    <property type="molecule type" value="Genomic_DNA"/>
</dbReference>
<dbReference type="Proteomes" id="UP000476176">
    <property type="component" value="Unassembled WGS sequence"/>
</dbReference>
<evidence type="ECO:0000313" key="9">
    <source>
        <dbReference type="EMBL" id="KAE9295170.1"/>
    </source>
</evidence>
<dbReference type="Proteomes" id="UP000488956">
    <property type="component" value="Unassembled WGS sequence"/>
</dbReference>
<dbReference type="Proteomes" id="UP000440732">
    <property type="component" value="Unassembled WGS sequence"/>
</dbReference>
<evidence type="ECO:0000313" key="8">
    <source>
        <dbReference type="EMBL" id="KAE9240950.1"/>
    </source>
</evidence>
<dbReference type="PANTHER" id="PTHR35606:SF4">
    <property type="entry name" value="CELLULOSE-BINDING FAMILY II PROTEIN"/>
    <property type="match status" value="1"/>
</dbReference>
<protein>
    <recommendedName>
        <fullName evidence="17">RxLR effector protein</fullName>
    </recommendedName>
</protein>
<gene>
    <name evidence="9" type="ORF">PF001_g17443</name>
    <name evidence="8" type="ORF">PF002_g9496</name>
    <name evidence="7" type="ORF">PF004_g15287</name>
    <name evidence="5" type="ORF">PF006_g23003</name>
    <name evidence="6" type="ORF">PF007_g13516</name>
    <name evidence="4" type="ORF">PF010_g16433</name>
    <name evidence="3" type="ORF">PF011_g18507</name>
</gene>
<proteinExistence type="predicted"/>
<feature type="compositionally biased region" description="Acidic residues" evidence="1">
    <location>
        <begin position="170"/>
        <end position="189"/>
    </location>
</feature>
<organism evidence="6 13">
    <name type="scientific">Phytophthora fragariae</name>
    <dbReference type="NCBI Taxonomy" id="53985"/>
    <lineage>
        <taxon>Eukaryota</taxon>
        <taxon>Sar</taxon>
        <taxon>Stramenopiles</taxon>
        <taxon>Oomycota</taxon>
        <taxon>Peronosporomycetes</taxon>
        <taxon>Peronosporales</taxon>
        <taxon>Peronosporaceae</taxon>
        <taxon>Phytophthora</taxon>
    </lineage>
</organism>
<dbReference type="Proteomes" id="UP000440367">
    <property type="component" value="Unassembled WGS sequence"/>
</dbReference>
<feature type="compositionally biased region" description="Low complexity" evidence="1">
    <location>
        <begin position="265"/>
        <end position="320"/>
    </location>
</feature>
<dbReference type="Proteomes" id="UP000441208">
    <property type="component" value="Unassembled WGS sequence"/>
</dbReference>
<evidence type="ECO:0000313" key="13">
    <source>
        <dbReference type="Proteomes" id="UP000441208"/>
    </source>
</evidence>
<evidence type="ECO:0000256" key="1">
    <source>
        <dbReference type="SAM" id="MobiDB-lite"/>
    </source>
</evidence>
<evidence type="ECO:0008006" key="17">
    <source>
        <dbReference type="Google" id="ProtNLM"/>
    </source>
</evidence>
<dbReference type="EMBL" id="QXGA01002309">
    <property type="protein sequence ID" value="KAE9100024.1"/>
    <property type="molecule type" value="Genomic_DNA"/>
</dbReference>
<feature type="compositionally biased region" description="Low complexity" evidence="1">
    <location>
        <begin position="150"/>
        <end position="163"/>
    </location>
</feature>
<dbReference type="EMBL" id="QXGC01001016">
    <property type="protein sequence ID" value="KAE9213634.1"/>
    <property type="molecule type" value="Genomic_DNA"/>
</dbReference>
<evidence type="ECO:0000313" key="12">
    <source>
        <dbReference type="Proteomes" id="UP000440732"/>
    </source>
</evidence>
<evidence type="ECO:0000313" key="3">
    <source>
        <dbReference type="EMBL" id="KAE8990069.1"/>
    </source>
</evidence>
<dbReference type="EMBL" id="QXFW01001485">
    <property type="protein sequence ID" value="KAE8990069.1"/>
    <property type="molecule type" value="Genomic_DNA"/>
</dbReference>
<evidence type="ECO:0000313" key="7">
    <source>
        <dbReference type="EMBL" id="KAE9213634.1"/>
    </source>
</evidence>
<dbReference type="Proteomes" id="UP000437068">
    <property type="component" value="Unassembled WGS sequence"/>
</dbReference>
<dbReference type="Proteomes" id="UP000460718">
    <property type="component" value="Unassembled WGS sequence"/>
</dbReference>
<evidence type="ECO:0000313" key="10">
    <source>
        <dbReference type="Proteomes" id="UP000437068"/>
    </source>
</evidence>
<accession>A0A6A3RYD2</accession>
<evidence type="ECO:0000313" key="5">
    <source>
        <dbReference type="EMBL" id="KAE9100024.1"/>
    </source>
</evidence>